<evidence type="ECO:0000256" key="1">
    <source>
        <dbReference type="ARBA" id="ARBA00004141"/>
    </source>
</evidence>
<reference evidence="6" key="1">
    <citation type="submission" date="2016-04" db="EMBL/GenBank/DDBJ databases">
        <authorList>
            <person name="Evans L.H."/>
            <person name="Alamgir A."/>
            <person name="Owens N."/>
            <person name="Weber N.D."/>
            <person name="Virtaneva K."/>
            <person name="Barbian K."/>
            <person name="Babar A."/>
            <person name="Rosenke K."/>
        </authorList>
    </citation>
    <scope>NUCLEOTIDE SEQUENCE</scope>
    <source>
        <strain evidence="6">Nono1</strain>
    </source>
</reference>
<keyword evidence="4" id="KW-0472">Membrane</keyword>
<organism evidence="6">
    <name type="scientific">Nonomuraea gerenzanensis</name>
    <dbReference type="NCBI Taxonomy" id="93944"/>
    <lineage>
        <taxon>Bacteria</taxon>
        <taxon>Bacillati</taxon>
        <taxon>Actinomycetota</taxon>
        <taxon>Actinomycetes</taxon>
        <taxon>Streptosporangiales</taxon>
        <taxon>Streptosporangiaceae</taxon>
        <taxon>Nonomuraea</taxon>
    </lineage>
</organism>
<evidence type="ECO:0008006" key="7">
    <source>
        <dbReference type="Google" id="ProtNLM"/>
    </source>
</evidence>
<feature type="region of interest" description="Disordered" evidence="5">
    <location>
        <begin position="150"/>
        <end position="179"/>
    </location>
</feature>
<dbReference type="GO" id="GO:0016765">
    <property type="term" value="F:transferase activity, transferring alkyl or aryl (other than methyl) groups"/>
    <property type="evidence" value="ECO:0007669"/>
    <property type="project" value="InterPro"/>
</dbReference>
<accession>A0A1M4EA61</accession>
<evidence type="ECO:0000256" key="5">
    <source>
        <dbReference type="SAM" id="MobiDB-lite"/>
    </source>
</evidence>
<dbReference type="PANTHER" id="PTHR42723">
    <property type="entry name" value="CHLOROPHYLL SYNTHASE"/>
    <property type="match status" value="1"/>
</dbReference>
<dbReference type="AlphaFoldDB" id="A0A1M4EA61"/>
<dbReference type="InterPro" id="IPR000537">
    <property type="entry name" value="UbiA_prenyltransferase"/>
</dbReference>
<evidence type="ECO:0000256" key="2">
    <source>
        <dbReference type="ARBA" id="ARBA00022692"/>
    </source>
</evidence>
<gene>
    <name evidence="6" type="ORF">BN4615_P4999</name>
</gene>
<proteinExistence type="predicted"/>
<evidence type="ECO:0000256" key="3">
    <source>
        <dbReference type="ARBA" id="ARBA00022989"/>
    </source>
</evidence>
<evidence type="ECO:0000313" key="6">
    <source>
        <dbReference type="EMBL" id="SBO95483.1"/>
    </source>
</evidence>
<name>A0A1M4EA61_9ACTN</name>
<dbReference type="InterPro" id="IPR050475">
    <property type="entry name" value="Prenyltransferase_related"/>
</dbReference>
<dbReference type="Gene3D" id="1.10.357.140">
    <property type="entry name" value="UbiA prenyltransferase"/>
    <property type="match status" value="1"/>
</dbReference>
<sequence length="320" mass="32028">MTALRDLLELVRAPAALSVPGDVTAGAAAGRTLGPRTLGLACSSVCLYWAGMAANDWADRHLDATERPERPIPSGRVRPGTALGVAAGLTAAGLTTAALSGGRRALAVAVPLAGAIWAYDLVAKNTRAGPLVMALCRGLDVLLGATPAPAPAPRHPAADSARGPTPRRPSLGDALSTTLPTGRGAGPFAALPAALTVAAHTYLLTDLSRGETSGTTRHRPAATLTGTLALAATTAYHPSGKSPAPAVLAGWYASQFATPQARAVADPSAGQVRDAVTAGIVSLPALQGALVARAGAPRIGLALAAVVPLARRLARKLSPT</sequence>
<keyword evidence="3" id="KW-1133">Transmembrane helix</keyword>
<dbReference type="NCBIfam" id="NF045897">
    <property type="entry name" value="SCO3242_trans"/>
    <property type="match status" value="1"/>
</dbReference>
<dbReference type="EMBL" id="LT559118">
    <property type="protein sequence ID" value="SBO95483.1"/>
    <property type="molecule type" value="Genomic_DNA"/>
</dbReference>
<dbReference type="Pfam" id="PF01040">
    <property type="entry name" value="UbiA"/>
    <property type="match status" value="1"/>
</dbReference>
<keyword evidence="2" id="KW-0812">Transmembrane</keyword>
<dbReference type="RefSeq" id="WP_225274860.1">
    <property type="nucleotide sequence ID" value="NZ_CP084058.1"/>
</dbReference>
<comment type="subcellular location">
    <subcellularLocation>
        <location evidence="1">Membrane</location>
        <topology evidence="1">Multi-pass membrane protein</topology>
    </subcellularLocation>
</comment>
<dbReference type="CDD" id="cd13964">
    <property type="entry name" value="PT_UbiA_1"/>
    <property type="match status" value="1"/>
</dbReference>
<dbReference type="GO" id="GO:0016020">
    <property type="term" value="C:membrane"/>
    <property type="evidence" value="ECO:0007669"/>
    <property type="project" value="UniProtKB-SubCell"/>
</dbReference>
<dbReference type="PANTHER" id="PTHR42723:SF1">
    <property type="entry name" value="CHLOROPHYLL SYNTHASE, CHLOROPLASTIC"/>
    <property type="match status" value="1"/>
</dbReference>
<protein>
    <recommendedName>
        <fullName evidence="7">Puitative transferase</fullName>
    </recommendedName>
</protein>
<evidence type="ECO:0000256" key="4">
    <source>
        <dbReference type="ARBA" id="ARBA00023136"/>
    </source>
</evidence>
<dbReference type="InterPro" id="IPR044878">
    <property type="entry name" value="UbiA_sf"/>
</dbReference>